<dbReference type="InterPro" id="IPR001387">
    <property type="entry name" value="Cro/C1-type_HTH"/>
</dbReference>
<protein>
    <submittedName>
        <fullName evidence="1">Putative transcriptional regulator</fullName>
    </submittedName>
</protein>
<proteinExistence type="predicted"/>
<reference evidence="1" key="1">
    <citation type="journal article" date="2021" name="Proc. Natl. Acad. Sci. U.S.A.">
        <title>A Catalog of Tens of Thousands of Viruses from Human Metagenomes Reveals Hidden Associations with Chronic Diseases.</title>
        <authorList>
            <person name="Tisza M.J."/>
            <person name="Buck C.B."/>
        </authorList>
    </citation>
    <scope>NUCLEOTIDE SEQUENCE</scope>
    <source>
        <strain evidence="1">CtUse40</strain>
    </source>
</reference>
<accession>A0A8S5NEB6</accession>
<dbReference type="CDD" id="cd00093">
    <property type="entry name" value="HTH_XRE"/>
    <property type="match status" value="1"/>
</dbReference>
<name>A0A8S5NEB6_9CAUD</name>
<dbReference type="Gene3D" id="1.10.260.40">
    <property type="entry name" value="lambda repressor-like DNA-binding domains"/>
    <property type="match status" value="1"/>
</dbReference>
<dbReference type="InterPro" id="IPR010982">
    <property type="entry name" value="Lambda_DNA-bd_dom_sf"/>
</dbReference>
<sequence>MSETVAVNTGDIGKKIKLFLVENNISQTTIAKQMKCSDSVLSDKLNGKVKLPTDEFFTILTIVNSLSEKKLMPNDFLPNN</sequence>
<dbReference type="EMBL" id="BK015139">
    <property type="protein sequence ID" value="DAD92552.1"/>
    <property type="molecule type" value="Genomic_DNA"/>
</dbReference>
<organism evidence="1">
    <name type="scientific">Siphoviridae sp. ctUse40</name>
    <dbReference type="NCBI Taxonomy" id="2826356"/>
    <lineage>
        <taxon>Viruses</taxon>
        <taxon>Duplodnaviria</taxon>
        <taxon>Heunggongvirae</taxon>
        <taxon>Uroviricota</taxon>
        <taxon>Caudoviricetes</taxon>
    </lineage>
</organism>
<dbReference type="SUPFAM" id="SSF47413">
    <property type="entry name" value="lambda repressor-like DNA-binding domains"/>
    <property type="match status" value="1"/>
</dbReference>
<dbReference type="GO" id="GO:0003677">
    <property type="term" value="F:DNA binding"/>
    <property type="evidence" value="ECO:0007669"/>
    <property type="project" value="InterPro"/>
</dbReference>
<evidence type="ECO:0000313" key="1">
    <source>
        <dbReference type="EMBL" id="DAD92552.1"/>
    </source>
</evidence>